<reference evidence="2 3" key="1">
    <citation type="submission" date="2021-02" db="EMBL/GenBank/DDBJ databases">
        <title>Porcisia hertigi Genome sequencing and assembly.</title>
        <authorList>
            <person name="Almutairi H."/>
            <person name="Gatherer D."/>
        </authorList>
    </citation>
    <scope>NUCLEOTIDE SEQUENCE [LARGE SCALE GENOMIC DNA]</scope>
    <source>
        <strain evidence="2 3">C119</strain>
    </source>
</reference>
<evidence type="ECO:0000256" key="1">
    <source>
        <dbReference type="SAM" id="MobiDB-lite"/>
    </source>
</evidence>
<feature type="compositionally biased region" description="Low complexity" evidence="1">
    <location>
        <begin position="271"/>
        <end position="281"/>
    </location>
</feature>
<feature type="region of interest" description="Disordered" evidence="1">
    <location>
        <begin position="47"/>
        <end position="75"/>
    </location>
</feature>
<dbReference type="OrthoDB" id="263994at2759"/>
<evidence type="ECO:0000313" key="2">
    <source>
        <dbReference type="EMBL" id="KAG5490505.1"/>
    </source>
</evidence>
<dbReference type="RefSeq" id="XP_067752833.1">
    <property type="nucleotide sequence ID" value="XM_067896676.1"/>
</dbReference>
<dbReference type="KEGG" id="phet:94286753"/>
<dbReference type="EMBL" id="JAFJZO010000036">
    <property type="protein sequence ID" value="KAG5490505.1"/>
    <property type="molecule type" value="Genomic_DNA"/>
</dbReference>
<gene>
    <name evidence="2" type="ORF">JKF63_00625</name>
</gene>
<keyword evidence="3" id="KW-1185">Reference proteome</keyword>
<dbReference type="AlphaFoldDB" id="A0A836L180"/>
<dbReference type="GeneID" id="94286753"/>
<comment type="caution">
    <text evidence="2">The sequence shown here is derived from an EMBL/GenBank/DDBJ whole genome shotgun (WGS) entry which is preliminary data.</text>
</comment>
<organism evidence="2 3">
    <name type="scientific">Porcisia hertigi</name>
    <dbReference type="NCBI Taxonomy" id="2761500"/>
    <lineage>
        <taxon>Eukaryota</taxon>
        <taxon>Discoba</taxon>
        <taxon>Euglenozoa</taxon>
        <taxon>Kinetoplastea</taxon>
        <taxon>Metakinetoplastina</taxon>
        <taxon>Trypanosomatida</taxon>
        <taxon>Trypanosomatidae</taxon>
        <taxon>Leishmaniinae</taxon>
        <taxon>Porcisia</taxon>
    </lineage>
</organism>
<accession>A0A836L180</accession>
<name>A0A836L180_9TRYP</name>
<sequence length="454" mass="48296">MVESQSSGAISTRQLSLFSVLGGAITRATLQQVQRDVDVLCSVSSSLRASPSSGATRPVRVPASEPPPGASDSHPLRRVLDALRAAHVGGLTGGGNDGAPPQSDSTLISVRDVLIHAFGVSAGSSLYREWVQAPRRRIQRVVHQLAMAVRERYLPVLTECCALSKEESIDVHVQLYPSAAIPQTAVPVALRESQGFFAAVTVRRLSALEEEVLATRRLRQRYMEVAAQGQTLSSALSFWADVSYGDVPPALLVDHPPLGFEEEGRRLTAEAVQTAATNAAAPDRDRQRGRKTQRATDEEDDPRQPALLLGVREDSETLAVAPGELEREGALDWLQPLPLLWTGDEACYGQCAGATTASDAAPAHHIRYEGVGLLAMVYVHSSGMAYVGYPQSSETASGGTCTDSFLQPHRDVPPAGPLTATPPLLSSQQPPLAPTCSLSMSSSTGFVRSLLGLS</sequence>
<feature type="region of interest" description="Disordered" evidence="1">
    <location>
        <begin position="271"/>
        <end position="307"/>
    </location>
</feature>
<dbReference type="Proteomes" id="UP000674318">
    <property type="component" value="Unassembled WGS sequence"/>
</dbReference>
<protein>
    <submittedName>
        <fullName evidence="2">Uncharacterized protein</fullName>
    </submittedName>
</protein>
<proteinExistence type="predicted"/>
<evidence type="ECO:0000313" key="3">
    <source>
        <dbReference type="Proteomes" id="UP000674318"/>
    </source>
</evidence>